<proteinExistence type="inferred from homology"/>
<dbReference type="GO" id="GO:0046872">
    <property type="term" value="F:metal ion binding"/>
    <property type="evidence" value="ECO:0007669"/>
    <property type="project" value="UniProtKB-UniRule"/>
</dbReference>
<dbReference type="PROSITE" id="PS51257">
    <property type="entry name" value="PROKAR_LIPOPROTEIN"/>
    <property type="match status" value="1"/>
</dbReference>
<evidence type="ECO:0000256" key="9">
    <source>
        <dbReference type="ARBA" id="ARBA00048540"/>
    </source>
</evidence>
<evidence type="ECO:0000256" key="7">
    <source>
        <dbReference type="ARBA" id="ARBA00022842"/>
    </source>
</evidence>
<evidence type="ECO:0000256" key="5">
    <source>
        <dbReference type="ARBA" id="ARBA00022723"/>
    </source>
</evidence>
<comment type="catalytic activity">
    <reaction evidence="9 10 12">
        <text>L-threonyl-[protein] + FAD = FMN-L-threonyl-[protein] + AMP + H(+)</text>
        <dbReference type="Rhea" id="RHEA:36847"/>
        <dbReference type="Rhea" id="RHEA-COMP:11060"/>
        <dbReference type="Rhea" id="RHEA-COMP:11061"/>
        <dbReference type="ChEBI" id="CHEBI:15378"/>
        <dbReference type="ChEBI" id="CHEBI:30013"/>
        <dbReference type="ChEBI" id="CHEBI:57692"/>
        <dbReference type="ChEBI" id="CHEBI:74257"/>
        <dbReference type="ChEBI" id="CHEBI:456215"/>
        <dbReference type="EC" id="2.7.1.180"/>
    </reaction>
</comment>
<dbReference type="SUPFAM" id="SSF143631">
    <property type="entry name" value="ApbE-like"/>
    <property type="match status" value="1"/>
</dbReference>
<dbReference type="PANTHER" id="PTHR30040">
    <property type="entry name" value="THIAMINE BIOSYNTHESIS LIPOPROTEIN APBE"/>
    <property type="match status" value="1"/>
</dbReference>
<keyword evidence="4 10" id="KW-0808">Transferase</keyword>
<dbReference type="InterPro" id="IPR003374">
    <property type="entry name" value="ApbE-like_sf"/>
</dbReference>
<reference evidence="13 14" key="1">
    <citation type="submission" date="2015-03" db="EMBL/GenBank/DDBJ databases">
        <title>Genome sequence of Tenacibaculum sp. S2-2, isolated from intestinal microbiota of sea cucumber, Apostichopus japonicas.</title>
        <authorList>
            <person name="Shao Z."/>
            <person name="Wang L."/>
            <person name="Li X."/>
        </authorList>
    </citation>
    <scope>NUCLEOTIDE SEQUENCE [LARGE SCALE GENOMIC DNA]</scope>
    <source>
        <strain evidence="13 14">S2-2</strain>
    </source>
</reference>
<protein>
    <recommendedName>
        <fullName evidence="2 10">FAD:protein FMN transferase</fullName>
        <ecNumber evidence="1 10">2.7.1.180</ecNumber>
    </recommendedName>
    <alternativeName>
        <fullName evidence="8 10">Flavin transferase</fullName>
    </alternativeName>
</protein>
<gene>
    <name evidence="13" type="ORF">WH52_14010</name>
</gene>
<accession>A0A1Y2PB00</accession>
<evidence type="ECO:0000256" key="3">
    <source>
        <dbReference type="ARBA" id="ARBA00022630"/>
    </source>
</evidence>
<feature type="binding site" evidence="11">
    <location>
        <position position="290"/>
    </location>
    <ligand>
        <name>Mg(2+)</name>
        <dbReference type="ChEBI" id="CHEBI:18420"/>
    </ligand>
</feature>
<evidence type="ECO:0000256" key="10">
    <source>
        <dbReference type="PIRNR" id="PIRNR006268"/>
    </source>
</evidence>
<evidence type="ECO:0000256" key="8">
    <source>
        <dbReference type="ARBA" id="ARBA00031306"/>
    </source>
</evidence>
<dbReference type="Proteomes" id="UP000194221">
    <property type="component" value="Unassembled WGS sequence"/>
</dbReference>
<evidence type="ECO:0000256" key="12">
    <source>
        <dbReference type="RuleBase" id="RU363002"/>
    </source>
</evidence>
<evidence type="ECO:0000256" key="4">
    <source>
        <dbReference type="ARBA" id="ARBA00022679"/>
    </source>
</evidence>
<keyword evidence="12" id="KW-0997">Cell inner membrane</keyword>
<dbReference type="PANTHER" id="PTHR30040:SF2">
    <property type="entry name" value="FAD:PROTEIN FMN TRANSFERASE"/>
    <property type="match status" value="1"/>
</dbReference>
<keyword evidence="6 10" id="KW-0274">FAD</keyword>
<comment type="subcellular location">
    <subcellularLocation>
        <location evidence="12">Cell inner membrane</location>
        <topology evidence="12">Lipid-anchor</topology>
        <orientation evidence="12">Periplasmic side</orientation>
    </subcellularLocation>
</comment>
<dbReference type="Pfam" id="PF02424">
    <property type="entry name" value="ApbE"/>
    <property type="match status" value="1"/>
</dbReference>
<feature type="binding site" evidence="11">
    <location>
        <position position="294"/>
    </location>
    <ligand>
        <name>Mg(2+)</name>
        <dbReference type="ChEBI" id="CHEBI:18420"/>
    </ligand>
</feature>
<keyword evidence="12" id="KW-1003">Cell membrane</keyword>
<dbReference type="AlphaFoldDB" id="A0A1Y2PB00"/>
<evidence type="ECO:0000256" key="1">
    <source>
        <dbReference type="ARBA" id="ARBA00011955"/>
    </source>
</evidence>
<evidence type="ECO:0000313" key="13">
    <source>
        <dbReference type="EMBL" id="OSY86939.1"/>
    </source>
</evidence>
<keyword evidence="3 10" id="KW-0285">Flavoprotein</keyword>
<sequence>MYFCVYKLHSMKKLFFLLILVGLLACKKTETVKLIKLKGGVFGTTYNITYVADKNHQQSIDSLFYLVNKSLSTYIPTSDISKINKGDSTIVVDEMFKEVFKKSKRIYAETNGFFDPTVGNLVNVWGFGPKKEKKDLDSVQVDSLMKYVGLPKVSLEKGKIKKQFPEIYLDFNSIAKGYGIDVVGRFLESKKINNYLIEIGGEIRARGKKPNNKLWAVAVEDPNQDGTQSYEKVITLDNMSMATSGNYRKYRIGKNGQKYVHTVNPITGFAIESNLLSASVIAPADCADVDAYATAFMAMGLEKTLEFTKKYPQIKVILIYLNSEGEILNYSN</sequence>
<comment type="caution">
    <text evidence="13">The sequence shown here is derived from an EMBL/GenBank/DDBJ whole genome shotgun (WGS) entry which is preliminary data.</text>
</comment>
<dbReference type="STRING" id="1635173.WH52_14010"/>
<evidence type="ECO:0000256" key="6">
    <source>
        <dbReference type="ARBA" id="ARBA00022827"/>
    </source>
</evidence>
<evidence type="ECO:0000313" key="14">
    <source>
        <dbReference type="Proteomes" id="UP000194221"/>
    </source>
</evidence>
<organism evidence="13 14">
    <name type="scientific">Tenacibaculum holothuriorum</name>
    <dbReference type="NCBI Taxonomy" id="1635173"/>
    <lineage>
        <taxon>Bacteria</taxon>
        <taxon>Pseudomonadati</taxon>
        <taxon>Bacteroidota</taxon>
        <taxon>Flavobacteriia</taxon>
        <taxon>Flavobacteriales</taxon>
        <taxon>Flavobacteriaceae</taxon>
        <taxon>Tenacibaculum</taxon>
    </lineage>
</organism>
<dbReference type="GO" id="GO:0005886">
    <property type="term" value="C:plasma membrane"/>
    <property type="evidence" value="ECO:0007669"/>
    <property type="project" value="UniProtKB-SubCell"/>
</dbReference>
<comment type="function">
    <text evidence="12">Flavin transferase that catalyzes the transfer of the FMN moiety of FAD and its covalent binding to the hydroxyl group of a threonine residue in a target flavoprotein.</text>
</comment>
<keyword evidence="12" id="KW-0449">Lipoprotein</keyword>
<keyword evidence="7 10" id="KW-0460">Magnesium</keyword>
<feature type="binding site" evidence="11">
    <location>
        <position position="173"/>
    </location>
    <ligand>
        <name>Mg(2+)</name>
        <dbReference type="ChEBI" id="CHEBI:18420"/>
    </ligand>
</feature>
<dbReference type="InParanoid" id="A0A1Y2PB00"/>
<keyword evidence="5 10" id="KW-0479">Metal-binding</keyword>
<keyword evidence="14" id="KW-1185">Reference proteome</keyword>
<dbReference type="GO" id="GO:0016740">
    <property type="term" value="F:transferase activity"/>
    <property type="evidence" value="ECO:0007669"/>
    <property type="project" value="UniProtKB-UniRule"/>
</dbReference>
<dbReference type="PIRSF" id="PIRSF006268">
    <property type="entry name" value="ApbE"/>
    <property type="match status" value="1"/>
</dbReference>
<keyword evidence="12" id="KW-0472">Membrane</keyword>
<evidence type="ECO:0000256" key="11">
    <source>
        <dbReference type="PIRSR" id="PIRSR006268-2"/>
    </source>
</evidence>
<comment type="cofactor">
    <cofactor evidence="11">
        <name>Mg(2+)</name>
        <dbReference type="ChEBI" id="CHEBI:18420"/>
    </cofactor>
    <cofactor evidence="11">
        <name>Mn(2+)</name>
        <dbReference type="ChEBI" id="CHEBI:29035"/>
    </cofactor>
    <text evidence="11">Magnesium. Can also use manganese.</text>
</comment>
<comment type="similarity">
    <text evidence="10 12">Belongs to the ApbE family.</text>
</comment>
<dbReference type="EMBL" id="LAPZ01000017">
    <property type="protein sequence ID" value="OSY86939.1"/>
    <property type="molecule type" value="Genomic_DNA"/>
</dbReference>
<dbReference type="EC" id="2.7.1.180" evidence="1 10"/>
<name>A0A1Y2PB00_9FLAO</name>
<evidence type="ECO:0000256" key="2">
    <source>
        <dbReference type="ARBA" id="ARBA00016337"/>
    </source>
</evidence>
<dbReference type="Gene3D" id="3.10.520.10">
    <property type="entry name" value="ApbE-like domains"/>
    <property type="match status" value="1"/>
</dbReference>
<dbReference type="InterPro" id="IPR024932">
    <property type="entry name" value="ApbE"/>
</dbReference>